<keyword evidence="3 8" id="KW-1134">Transmembrane beta strand</keyword>
<dbReference type="InterPro" id="IPR037066">
    <property type="entry name" value="Plug_dom_sf"/>
</dbReference>
<comment type="subcellular location">
    <subcellularLocation>
        <location evidence="1 8">Cell outer membrane</location>
        <topology evidence="1 8">Multi-pass membrane protein</topology>
    </subcellularLocation>
</comment>
<dbReference type="InterPro" id="IPR023997">
    <property type="entry name" value="TonB-dep_OMP_SusC/RagA_CS"/>
</dbReference>
<dbReference type="Gene3D" id="2.60.40.1120">
    <property type="entry name" value="Carboxypeptidase-like, regulatory domain"/>
    <property type="match status" value="1"/>
</dbReference>
<dbReference type="OrthoDB" id="9768177at2"/>
<evidence type="ECO:0000256" key="3">
    <source>
        <dbReference type="ARBA" id="ARBA00022452"/>
    </source>
</evidence>
<feature type="domain" description="TonB-dependent receptor-like beta-barrel" evidence="11">
    <location>
        <begin position="455"/>
        <end position="980"/>
    </location>
</feature>
<dbReference type="PROSITE" id="PS52016">
    <property type="entry name" value="TONB_DEPENDENT_REC_3"/>
    <property type="match status" value="1"/>
</dbReference>
<keyword evidence="10" id="KW-0732">Signal</keyword>
<dbReference type="NCBIfam" id="TIGR04056">
    <property type="entry name" value="OMP_RagA_SusC"/>
    <property type="match status" value="1"/>
</dbReference>
<evidence type="ECO:0000256" key="6">
    <source>
        <dbReference type="ARBA" id="ARBA00023136"/>
    </source>
</evidence>
<dbReference type="Gene3D" id="2.40.170.20">
    <property type="entry name" value="TonB-dependent receptor, beta-barrel domain"/>
    <property type="match status" value="1"/>
</dbReference>
<feature type="chain" id="PRO_5015451122" evidence="10">
    <location>
        <begin position="27"/>
        <end position="1091"/>
    </location>
</feature>
<evidence type="ECO:0000313" key="14">
    <source>
        <dbReference type="Proteomes" id="UP000244450"/>
    </source>
</evidence>
<keyword evidence="5 9" id="KW-0798">TonB box</keyword>
<keyword evidence="4 8" id="KW-0812">Transmembrane</keyword>
<dbReference type="SUPFAM" id="SSF49464">
    <property type="entry name" value="Carboxypeptidase regulatory domain-like"/>
    <property type="match status" value="1"/>
</dbReference>
<keyword evidence="2 8" id="KW-0813">Transport</keyword>
<dbReference type="RefSeq" id="WP_108685675.1">
    <property type="nucleotide sequence ID" value="NZ_QCYK01000001.1"/>
</dbReference>
<comment type="caution">
    <text evidence="13">The sequence shown here is derived from an EMBL/GenBank/DDBJ whole genome shotgun (WGS) entry which is preliminary data.</text>
</comment>
<feature type="signal peptide" evidence="10">
    <location>
        <begin position="1"/>
        <end position="26"/>
    </location>
</feature>
<keyword evidence="7 8" id="KW-0998">Cell outer membrane</keyword>
<dbReference type="Gene3D" id="2.170.130.10">
    <property type="entry name" value="TonB-dependent receptor, plug domain"/>
    <property type="match status" value="1"/>
</dbReference>
<reference evidence="13 14" key="1">
    <citation type="submission" date="2018-04" db="EMBL/GenBank/DDBJ databases">
        <title>Chitinophaga fuyangensis sp. nov., isolated from soil in a chemical factory.</title>
        <authorList>
            <person name="Chen K."/>
        </authorList>
    </citation>
    <scope>NUCLEOTIDE SEQUENCE [LARGE SCALE GENOMIC DNA]</scope>
    <source>
        <strain evidence="13 14">LY-1</strain>
    </source>
</reference>
<proteinExistence type="inferred from homology"/>
<evidence type="ECO:0000259" key="12">
    <source>
        <dbReference type="Pfam" id="PF07715"/>
    </source>
</evidence>
<name>A0A2T7BMZ6_9BACT</name>
<keyword evidence="6 8" id="KW-0472">Membrane</keyword>
<evidence type="ECO:0000259" key="11">
    <source>
        <dbReference type="Pfam" id="PF00593"/>
    </source>
</evidence>
<evidence type="ECO:0000256" key="10">
    <source>
        <dbReference type="SAM" id="SignalP"/>
    </source>
</evidence>
<dbReference type="InterPro" id="IPR000531">
    <property type="entry name" value="Beta-barrel_TonB"/>
</dbReference>
<evidence type="ECO:0000256" key="9">
    <source>
        <dbReference type="RuleBase" id="RU003357"/>
    </source>
</evidence>
<dbReference type="InterPro" id="IPR036942">
    <property type="entry name" value="Beta-barrel_TonB_sf"/>
</dbReference>
<comment type="similarity">
    <text evidence="8 9">Belongs to the TonB-dependent receptor family.</text>
</comment>
<dbReference type="SUPFAM" id="SSF56935">
    <property type="entry name" value="Porins"/>
    <property type="match status" value="1"/>
</dbReference>
<evidence type="ECO:0000256" key="8">
    <source>
        <dbReference type="PROSITE-ProRule" id="PRU01360"/>
    </source>
</evidence>
<dbReference type="Pfam" id="PF13715">
    <property type="entry name" value="CarbopepD_reg_2"/>
    <property type="match status" value="1"/>
</dbReference>
<evidence type="ECO:0000256" key="7">
    <source>
        <dbReference type="ARBA" id="ARBA00023237"/>
    </source>
</evidence>
<gene>
    <name evidence="13" type="ORF">DCC81_06080</name>
</gene>
<evidence type="ECO:0000256" key="5">
    <source>
        <dbReference type="ARBA" id="ARBA00023077"/>
    </source>
</evidence>
<keyword evidence="14" id="KW-1185">Reference proteome</keyword>
<dbReference type="AlphaFoldDB" id="A0A2T7BMZ6"/>
<evidence type="ECO:0000256" key="1">
    <source>
        <dbReference type="ARBA" id="ARBA00004571"/>
    </source>
</evidence>
<dbReference type="EMBL" id="QCYK01000001">
    <property type="protein sequence ID" value="PUZ29036.1"/>
    <property type="molecule type" value="Genomic_DNA"/>
</dbReference>
<dbReference type="Pfam" id="PF07715">
    <property type="entry name" value="Plug"/>
    <property type="match status" value="1"/>
</dbReference>
<evidence type="ECO:0000313" key="13">
    <source>
        <dbReference type="EMBL" id="PUZ29036.1"/>
    </source>
</evidence>
<dbReference type="InterPro" id="IPR008969">
    <property type="entry name" value="CarboxyPept-like_regulatory"/>
</dbReference>
<dbReference type="InterPro" id="IPR012910">
    <property type="entry name" value="Plug_dom"/>
</dbReference>
<dbReference type="InterPro" id="IPR039426">
    <property type="entry name" value="TonB-dep_rcpt-like"/>
</dbReference>
<protein>
    <submittedName>
        <fullName evidence="13">SusC/RagA family TonB-linked outer membrane protein</fullName>
    </submittedName>
</protein>
<dbReference type="Pfam" id="PF00593">
    <property type="entry name" value="TonB_dep_Rec_b-barrel"/>
    <property type="match status" value="1"/>
</dbReference>
<evidence type="ECO:0000256" key="4">
    <source>
        <dbReference type="ARBA" id="ARBA00022692"/>
    </source>
</evidence>
<sequence>MKKHFYHMLALCCCAFLLLLGSSAFAQQQITGRVTDKASGAGLPGVSVAVKGTTKGTATGADGSFSVSANKGQVLVFSFVGYNNVEQVIGSGPVMVTLEEKVGSLDEVVVTGYSAQRKKDLTGAVAVVNVDNLKTQPVANVNSQLQGQVSGVTVVGSGQPGQAPQVKIRGINTFGNNTPLYVVDGVPTQNIDDLNPNDIANMQVLKDASSATIYGARAANGVIIVSTRRGTAGKIRVNYDGYVGTQRVPSGNVWNLATPTESANLMWTAYANSGKTPDPTQYGTGSTPVLPDYILPAGKMEGDPAVDPATYKLNPNYTDPTQVGGPGAKQIMKANKQGTDWFHEIFKPAPITSHNISAAGGSDQGSYFFSANYFNQQGILDRTYEKRYTVRANSVYNVSHSIRIGENLAYSVIDNPQIGILAEGSGIGMAFREPNIIPVYDIMGNYAGTQAPSLGNARNPVAIQERTRNNKTTGTRLLGNVYGEVDFLKYFTVRTSFGGQAFAFNNHQFTFPEYENSENNKVNSYTENAGNGFDYTWTNTLNYHQTFGKYHDVKVLIGSEAFNEFGRNVGGSNNGYFSFDPSYVTLSTGSGTPTNYSNNYNDALYSLFARVDYAFHDKYLIGGVIRRDGSSRFGSNNRYGNFPAVSAAWRISQESFMKNITWISDLKIRGGYGVMGNQINVSPSNAFTLYGPDKNNSYYNITGAAGGSTLGYYQTQIGNPNAKWESDANSNIGIDASLFKGKLEITADYYRKDIKDLLYQVEVPGTQGRATAPYVNISSMKNTGFDAGVTGNFDITPDLHFTGTATITTYKNTITKISDATYFDQESRRFNGQYIIRNAVGHPVSSFYGYKIVGFWNSAEEVSAANAAAQKATNNPEAVYEDGIGVGRFKYADTNGDGIITADDKQFLGSPNPKFTYGLNLGLTYKGFDWSMFLYGSQGGKIWNDVLWWTDFYSSFVSQKSKTAVYNSWTPTNHNAKAPIQETTAYTSTVNAPNSYYVENGSFLRCRNMVLGYTLPADMTKRAHIDRLRVYVQAANLFTITKYSGIDPEIGTAQNPQTGSGSSNYGSTNFGIDTGGYPNTRNFLVGVNVTF</sequence>
<dbReference type="Proteomes" id="UP000244450">
    <property type="component" value="Unassembled WGS sequence"/>
</dbReference>
<evidence type="ECO:0000256" key="2">
    <source>
        <dbReference type="ARBA" id="ARBA00022448"/>
    </source>
</evidence>
<dbReference type="GO" id="GO:0009279">
    <property type="term" value="C:cell outer membrane"/>
    <property type="evidence" value="ECO:0007669"/>
    <property type="project" value="UniProtKB-SubCell"/>
</dbReference>
<feature type="domain" description="TonB-dependent receptor plug" evidence="12">
    <location>
        <begin position="118"/>
        <end position="222"/>
    </location>
</feature>
<organism evidence="13 14">
    <name type="scientific">Chitinophaga parva</name>
    <dbReference type="NCBI Taxonomy" id="2169414"/>
    <lineage>
        <taxon>Bacteria</taxon>
        <taxon>Pseudomonadati</taxon>
        <taxon>Bacteroidota</taxon>
        <taxon>Chitinophagia</taxon>
        <taxon>Chitinophagales</taxon>
        <taxon>Chitinophagaceae</taxon>
        <taxon>Chitinophaga</taxon>
    </lineage>
</organism>
<dbReference type="InterPro" id="IPR023996">
    <property type="entry name" value="TonB-dep_OMP_SusC/RagA"/>
</dbReference>
<dbReference type="NCBIfam" id="TIGR04057">
    <property type="entry name" value="SusC_RagA_signa"/>
    <property type="match status" value="1"/>
</dbReference>
<accession>A0A2T7BMZ6</accession>